<keyword evidence="4" id="KW-1133">Transmembrane helix</keyword>
<feature type="region of interest" description="Disordered" evidence="3">
    <location>
        <begin position="410"/>
        <end position="468"/>
    </location>
</feature>
<dbReference type="AlphaFoldDB" id="A0A6P6XU12"/>
<name>A0A6P6XU12_DERPT</name>
<dbReference type="SUPFAM" id="SSF57889">
    <property type="entry name" value="Cysteine-rich domain"/>
    <property type="match status" value="1"/>
</dbReference>
<evidence type="ECO:0000256" key="3">
    <source>
        <dbReference type="SAM" id="MobiDB-lite"/>
    </source>
</evidence>
<dbReference type="Gene3D" id="2.60.40.150">
    <property type="entry name" value="C2 domain"/>
    <property type="match status" value="1"/>
</dbReference>
<keyword evidence="2" id="KW-0862">Zinc</keyword>
<dbReference type="PROSITE" id="PS50004">
    <property type="entry name" value="C2"/>
    <property type="match status" value="1"/>
</dbReference>
<keyword evidence="1" id="KW-0479">Metal-binding</keyword>
<feature type="compositionally biased region" description="Basic and acidic residues" evidence="3">
    <location>
        <begin position="609"/>
        <end position="623"/>
    </location>
</feature>
<dbReference type="InterPro" id="IPR046349">
    <property type="entry name" value="C1-like_sf"/>
</dbReference>
<feature type="region of interest" description="Disordered" evidence="3">
    <location>
        <begin position="667"/>
        <end position="697"/>
    </location>
</feature>
<dbReference type="InterPro" id="IPR000008">
    <property type="entry name" value="C2_dom"/>
</dbReference>
<dbReference type="InterPro" id="IPR039934">
    <property type="entry name" value="C2CD2/C2CD2L"/>
</dbReference>
<evidence type="ECO:0000256" key="1">
    <source>
        <dbReference type="ARBA" id="ARBA00022723"/>
    </source>
</evidence>
<keyword evidence="7" id="KW-1185">Reference proteome</keyword>
<proteinExistence type="predicted"/>
<dbReference type="InParanoid" id="A0A6P6XU12"/>
<dbReference type="SUPFAM" id="SSF49562">
    <property type="entry name" value="C2 domain (Calcium/lipid-binding domain, CaLB)"/>
    <property type="match status" value="1"/>
</dbReference>
<dbReference type="OrthoDB" id="6516528at2759"/>
<dbReference type="SMART" id="SM00109">
    <property type="entry name" value="C1"/>
    <property type="match status" value="1"/>
</dbReference>
<sequence>MDDISNSGGSGSGGGGGGQQSQSTTTTISDSYIQSLLALIMDFCCINSNDHQSILSSSLSPSTMLFIFWTIVALIVAVAANIYLKIRKQQNDSLKLNKNEESITIDDDDGEQSDWLQKSVSDHDKFKANHHSKQFDQSPKSNEPFVNRQEWMNEIIKWFYHQSHQDNQFILTITNEWLTSLNNKSQQLIIENGIFVEFVQIEQLTGAQLNQVKMAEELNENLITTMKATCDRLIIQVRVAPDCYGDPNRSAIYHVIMERFSSLPNVERKLLVKIAKANDLQLEKQDTTGAIYCTIELDEPFQSERTSIIREQIDSPEWDQHFIFNLNEKSRELLFELYEEQQQQQKSSTNKQTMKNTDHILGNAIVNIKELISNPSQSQTLRLQSGMNNKQDMGNLIVEFLLMEHSRNGSIRRHDPQQQQQNQVTRSQSMTKPNNIDNHHDESVSSSSHHHNRSSSTSVDHHHHHRQRWSIGSALTTATLTDYCEDNHYGLATITDDGEKFYRNHHHSCQNQINFDDHQSKSSSSFMTTVEIDTIPNIETIISNCNNIKLQQPNFKSNQQFVQEDPNYNSGENGHSISQLSNEPKQITTTTTTGTNEQRQQSARISATLDKRNSDSRPRDKSLLRNIKKRFSFNRRSKSVDRNLGKRAIVNGNDDDDDNFDNDYNNERIGHGMERARSVPGSREPSMPKDNNIHQQEPKIKESFGNLSQASTRTFMHEDSLLIMECNEKGTIKHIIVPTDDMEKARHDLKRRKSTKLHLYKDHLFIARHIPSSRLCQICGKKFAFRLGKQAYQCRDCGLICHKPCHVQVETRCFSSSIASLNLELIDGGYQQQLTLQHNNDNNNTNIMAVPELKITDTEPDDYFIINNNNNNSSIYR</sequence>
<dbReference type="Pfam" id="PF00168">
    <property type="entry name" value="C2"/>
    <property type="match status" value="1"/>
</dbReference>
<reference evidence="8" key="1">
    <citation type="submission" date="2025-08" db="UniProtKB">
        <authorList>
            <consortium name="RefSeq"/>
        </authorList>
    </citation>
    <scope>IDENTIFICATION</scope>
    <source>
        <strain evidence="8">Airmid</strain>
    </source>
</reference>
<dbReference type="KEGG" id="dpte:113790820"/>
<dbReference type="CDD" id="cd20831">
    <property type="entry name" value="C1_dGM13116p-like"/>
    <property type="match status" value="1"/>
</dbReference>
<feature type="domain" description="C2" evidence="5">
    <location>
        <begin position="249"/>
        <end position="381"/>
    </location>
</feature>
<accession>A0A6P6XU12</accession>
<evidence type="ECO:0000259" key="6">
    <source>
        <dbReference type="PROSITE" id="PS50081"/>
    </source>
</evidence>
<feature type="transmembrane region" description="Helical" evidence="4">
    <location>
        <begin position="64"/>
        <end position="84"/>
    </location>
</feature>
<keyword evidence="4" id="KW-0472">Membrane</keyword>
<feature type="region of interest" description="Disordered" evidence="3">
    <location>
        <begin position="1"/>
        <end position="24"/>
    </location>
</feature>
<evidence type="ECO:0000313" key="7">
    <source>
        <dbReference type="Proteomes" id="UP000515146"/>
    </source>
</evidence>
<keyword evidence="4" id="KW-0812">Transmembrane</keyword>
<dbReference type="RefSeq" id="XP_027196326.1">
    <property type="nucleotide sequence ID" value="XM_027340525.1"/>
</dbReference>
<gene>
    <name evidence="8" type="primary">LOC113790820</name>
</gene>
<dbReference type="FunCoup" id="A0A6P6XU12">
    <property type="interactions" value="34"/>
</dbReference>
<dbReference type="GO" id="GO:0046872">
    <property type="term" value="F:metal ion binding"/>
    <property type="evidence" value="ECO:0007669"/>
    <property type="project" value="UniProtKB-KW"/>
</dbReference>
<dbReference type="InterPro" id="IPR002219">
    <property type="entry name" value="PKC_DAG/PE"/>
</dbReference>
<evidence type="ECO:0000256" key="4">
    <source>
        <dbReference type="SAM" id="Phobius"/>
    </source>
</evidence>
<feature type="compositionally biased region" description="Basic and acidic residues" evidence="3">
    <location>
        <begin position="667"/>
        <end position="677"/>
    </location>
</feature>
<dbReference type="PROSITE" id="PS00479">
    <property type="entry name" value="ZF_DAG_PE_1"/>
    <property type="match status" value="1"/>
</dbReference>
<feature type="compositionally biased region" description="Polar residues" evidence="3">
    <location>
        <begin position="596"/>
        <end position="605"/>
    </location>
</feature>
<evidence type="ECO:0000313" key="8">
    <source>
        <dbReference type="RefSeq" id="XP_027196326.1"/>
    </source>
</evidence>
<protein>
    <submittedName>
        <fullName evidence="8">Uncharacterized protein LOC113790820 isoform X1</fullName>
    </submittedName>
</protein>
<organism evidence="7 8">
    <name type="scientific">Dermatophagoides pteronyssinus</name>
    <name type="common">European house dust mite</name>
    <dbReference type="NCBI Taxonomy" id="6956"/>
    <lineage>
        <taxon>Eukaryota</taxon>
        <taxon>Metazoa</taxon>
        <taxon>Ecdysozoa</taxon>
        <taxon>Arthropoda</taxon>
        <taxon>Chelicerata</taxon>
        <taxon>Arachnida</taxon>
        <taxon>Acari</taxon>
        <taxon>Acariformes</taxon>
        <taxon>Sarcoptiformes</taxon>
        <taxon>Astigmata</taxon>
        <taxon>Psoroptidia</taxon>
        <taxon>Analgoidea</taxon>
        <taxon>Pyroglyphidae</taxon>
        <taxon>Dermatophagoidinae</taxon>
        <taxon>Dermatophagoides</taxon>
    </lineage>
</organism>
<dbReference type="PROSITE" id="PS50081">
    <property type="entry name" value="ZF_DAG_PE_2"/>
    <property type="match status" value="1"/>
</dbReference>
<feature type="compositionally biased region" description="Gly residues" evidence="3">
    <location>
        <begin position="8"/>
        <end position="19"/>
    </location>
</feature>
<dbReference type="InterPro" id="IPR035892">
    <property type="entry name" value="C2_domain_sf"/>
</dbReference>
<feature type="region of interest" description="Disordered" evidence="3">
    <location>
        <begin position="562"/>
        <end position="628"/>
    </location>
</feature>
<dbReference type="PANTHER" id="PTHR21119">
    <property type="entry name" value="C2 DOMAIN-CONTAINING PROTEIN"/>
    <property type="match status" value="1"/>
</dbReference>
<dbReference type="Gene3D" id="3.30.60.20">
    <property type="match status" value="1"/>
</dbReference>
<dbReference type="PANTHER" id="PTHR21119:SF5">
    <property type="entry name" value="C2 DOMAIN-CONTAINING PROTEIN"/>
    <property type="match status" value="1"/>
</dbReference>
<evidence type="ECO:0000259" key="5">
    <source>
        <dbReference type="PROSITE" id="PS50004"/>
    </source>
</evidence>
<feature type="domain" description="Phorbol-ester/DAG-type" evidence="6">
    <location>
        <begin position="762"/>
        <end position="813"/>
    </location>
</feature>
<dbReference type="OMA" id="CCINSND"/>
<dbReference type="SMART" id="SM00239">
    <property type="entry name" value="C2"/>
    <property type="match status" value="1"/>
</dbReference>
<feature type="compositionally biased region" description="Polar residues" evidence="3">
    <location>
        <begin position="562"/>
        <end position="587"/>
    </location>
</feature>
<feature type="compositionally biased region" description="Polar residues" evidence="3">
    <location>
        <begin position="424"/>
        <end position="436"/>
    </location>
</feature>
<dbReference type="Proteomes" id="UP000515146">
    <property type="component" value="Unplaced"/>
</dbReference>
<dbReference type="Pfam" id="PF00130">
    <property type="entry name" value="C1_1"/>
    <property type="match status" value="1"/>
</dbReference>
<evidence type="ECO:0000256" key="2">
    <source>
        <dbReference type="ARBA" id="ARBA00022833"/>
    </source>
</evidence>